<reference evidence="10" key="1">
    <citation type="submission" date="2023-01" db="EMBL/GenBank/DDBJ databases">
        <title>Key to firefly adult light organ development and bioluminescence: homeobox transcription factors regulate luciferase expression and transportation to peroxisome.</title>
        <authorList>
            <person name="Fu X."/>
        </authorList>
    </citation>
    <scope>NUCLEOTIDE SEQUENCE [LARGE SCALE GENOMIC DNA]</scope>
</reference>
<keyword evidence="2" id="KW-1003">Cell membrane</keyword>
<evidence type="ECO:0000256" key="4">
    <source>
        <dbReference type="ARBA" id="ARBA00022989"/>
    </source>
</evidence>
<dbReference type="AlphaFoldDB" id="A0AAN7S7K6"/>
<dbReference type="InterPro" id="IPR052192">
    <property type="entry name" value="Insect_Ionotropic_Sensory_Rcpt"/>
</dbReference>
<evidence type="ECO:0000256" key="1">
    <source>
        <dbReference type="ARBA" id="ARBA00004651"/>
    </source>
</evidence>
<keyword evidence="7" id="KW-0325">Glycoprotein</keyword>
<keyword evidence="4 8" id="KW-1133">Transmembrane helix</keyword>
<evidence type="ECO:0000256" key="3">
    <source>
        <dbReference type="ARBA" id="ARBA00022692"/>
    </source>
</evidence>
<feature type="transmembrane region" description="Helical" evidence="8">
    <location>
        <begin position="249"/>
        <end position="269"/>
    </location>
</feature>
<evidence type="ECO:0000256" key="8">
    <source>
        <dbReference type="SAM" id="Phobius"/>
    </source>
</evidence>
<feature type="transmembrane region" description="Helical" evidence="8">
    <location>
        <begin position="340"/>
        <end position="361"/>
    </location>
</feature>
<evidence type="ECO:0000256" key="6">
    <source>
        <dbReference type="ARBA" id="ARBA00023170"/>
    </source>
</evidence>
<dbReference type="EMBL" id="JARPUR010000005">
    <property type="protein sequence ID" value="KAK4875476.1"/>
    <property type="molecule type" value="Genomic_DNA"/>
</dbReference>
<comment type="subcellular location">
    <subcellularLocation>
        <location evidence="1">Cell membrane</location>
        <topology evidence="1">Multi-pass membrane protein</topology>
    </subcellularLocation>
</comment>
<evidence type="ECO:0000256" key="7">
    <source>
        <dbReference type="ARBA" id="ARBA00023180"/>
    </source>
</evidence>
<gene>
    <name evidence="9" type="ORF">RN001_011898</name>
</gene>
<accession>A0AAN7S7K6</accession>
<keyword evidence="10" id="KW-1185">Reference proteome</keyword>
<sequence length="790" mass="90760">MKTTALMLQVIDMHLDEYAIKANELMDELNNVDRENVSTSNFIVYQSNPYSTENNCSKKAIAIDSCSCKFLKPITFKRINLNRCPICLINTDRNYSLSGVPSLMMAVLIIELIGSQFNATVNHYILNKTDMFTVYGLYRSNIVIFIGVNVPFHGYDSTEKYYTHDMVWLVPLPKRMSSIEALVHIFKIELWIFVIITTILTIFIWWIILSVTKNRICIEDLGNIAVKIIYVTIWGSINKIPRSSTLKYIILIYIIYVVHIQTAFTSGLIKALTTPLYDRGIENLNDLDVSELPIYVKPFSINYLLTDSNSTLMTAITKKMLHINTTNNNELWKIKLFEFLWLRLIFNVVILNVSTSNFVVYQSNPYSTENNCSKKAIAIDSCSCKFLKPITFKRINLNRCPICLINTGRNYSLSGVPSLMMSVLIIELIGSQSNATVNHYILNKTDMFTVYGLYRSNIVIIIGVNVPFHGYDSTEKYYTHDMVWLVPLPKRMSSIEALVHIFKIELWIFVIITTILTIFIWWIILSVTKNRICIEDLGNIAVKIIYVTIWGSINKIPRSSTLKYIILIYIIYVVHIQTAFTSGLIKALTTPLYDRGIENLNDLDVSELPIYVKPFSINYLLTDSNSTLMTAITKKMLHINTTNNNELWKISTFRNCSGLVTEQLLRQMGNFYKKVRMIRDNSFLRKIEESFKINTGHYFLQNINNVIRTVVESGIMEKLWKDLLAQSYGHHQVDSLMKRTATWDINCPHKLDKEATDTADIILFMDSLFNGLNRNISKAPLTKPLKGGTL</sequence>
<protein>
    <submittedName>
        <fullName evidence="9">Uncharacterized protein</fullName>
    </submittedName>
</protein>
<keyword evidence="5 8" id="KW-0472">Membrane</keyword>
<evidence type="ECO:0000313" key="10">
    <source>
        <dbReference type="Proteomes" id="UP001353858"/>
    </source>
</evidence>
<feature type="transmembrane region" description="Helical" evidence="8">
    <location>
        <begin position="450"/>
        <end position="468"/>
    </location>
</feature>
<dbReference type="PANTHER" id="PTHR42643:SF38">
    <property type="entry name" value="IONOTROPIC RECEPTOR 100A"/>
    <property type="match status" value="1"/>
</dbReference>
<dbReference type="PANTHER" id="PTHR42643">
    <property type="entry name" value="IONOTROPIC RECEPTOR 20A-RELATED"/>
    <property type="match status" value="1"/>
</dbReference>
<keyword evidence="3 8" id="KW-0812">Transmembrane</keyword>
<feature type="transmembrane region" description="Helical" evidence="8">
    <location>
        <begin position="506"/>
        <end position="525"/>
    </location>
</feature>
<evidence type="ECO:0000256" key="2">
    <source>
        <dbReference type="ARBA" id="ARBA00022475"/>
    </source>
</evidence>
<feature type="transmembrane region" description="Helical" evidence="8">
    <location>
        <begin position="190"/>
        <end position="209"/>
    </location>
</feature>
<dbReference type="Gene3D" id="1.10.287.70">
    <property type="match status" value="2"/>
</dbReference>
<proteinExistence type="predicted"/>
<dbReference type="Proteomes" id="UP001353858">
    <property type="component" value="Unassembled WGS sequence"/>
</dbReference>
<comment type="caution">
    <text evidence="9">The sequence shown here is derived from an EMBL/GenBank/DDBJ whole genome shotgun (WGS) entry which is preliminary data.</text>
</comment>
<dbReference type="GO" id="GO:0005886">
    <property type="term" value="C:plasma membrane"/>
    <property type="evidence" value="ECO:0007669"/>
    <property type="project" value="UniProtKB-SubCell"/>
</dbReference>
<organism evidence="9 10">
    <name type="scientific">Aquatica leii</name>
    <dbReference type="NCBI Taxonomy" id="1421715"/>
    <lineage>
        <taxon>Eukaryota</taxon>
        <taxon>Metazoa</taxon>
        <taxon>Ecdysozoa</taxon>
        <taxon>Arthropoda</taxon>
        <taxon>Hexapoda</taxon>
        <taxon>Insecta</taxon>
        <taxon>Pterygota</taxon>
        <taxon>Neoptera</taxon>
        <taxon>Endopterygota</taxon>
        <taxon>Coleoptera</taxon>
        <taxon>Polyphaga</taxon>
        <taxon>Elateriformia</taxon>
        <taxon>Elateroidea</taxon>
        <taxon>Lampyridae</taxon>
        <taxon>Luciolinae</taxon>
        <taxon>Aquatica</taxon>
    </lineage>
</organism>
<name>A0AAN7S7K6_9COLE</name>
<evidence type="ECO:0000256" key="5">
    <source>
        <dbReference type="ARBA" id="ARBA00023136"/>
    </source>
</evidence>
<evidence type="ECO:0000313" key="9">
    <source>
        <dbReference type="EMBL" id="KAK4875476.1"/>
    </source>
</evidence>
<keyword evidence="6" id="KW-0675">Receptor</keyword>
<feature type="transmembrane region" description="Helical" evidence="8">
    <location>
        <begin position="565"/>
        <end position="585"/>
    </location>
</feature>